<dbReference type="Pfam" id="PF01080">
    <property type="entry name" value="Presenilin"/>
    <property type="match status" value="1"/>
</dbReference>
<dbReference type="GO" id="GO:0016485">
    <property type="term" value="P:protein processing"/>
    <property type="evidence" value="ECO:0007669"/>
    <property type="project" value="InterPro"/>
</dbReference>
<keyword evidence="6 11" id="KW-1133">Transmembrane helix</keyword>
<dbReference type="EC" id="3.4.23.-" evidence="11"/>
<comment type="function">
    <text evidence="11">Probable subunit of the gamma-secretase complex, an endoprotease complex that catalyzes the intramembrane cleavage of integral membrane proteins such as Notch receptors.</text>
</comment>
<comment type="caution">
    <text evidence="13">The sequence shown here is derived from an EMBL/GenBank/DDBJ whole genome shotgun (WGS) entry which is preliminary data.</text>
</comment>
<dbReference type="PANTHER" id="PTHR10202:SF13">
    <property type="entry name" value="PRESENILIN HOMOLOG"/>
    <property type="match status" value="1"/>
</dbReference>
<keyword evidence="8 11" id="KW-0472">Membrane</keyword>
<evidence type="ECO:0000256" key="10">
    <source>
        <dbReference type="ARBA" id="ARBA00066080"/>
    </source>
</evidence>
<feature type="transmembrane region" description="Helical" evidence="11">
    <location>
        <begin position="427"/>
        <end position="450"/>
    </location>
</feature>
<evidence type="ECO:0000256" key="4">
    <source>
        <dbReference type="ARBA" id="ARBA00022824"/>
    </source>
</evidence>
<dbReference type="FunFam" id="1.10.472.100:FF:000003">
    <property type="entry name" value="Presenilin"/>
    <property type="match status" value="1"/>
</dbReference>
<dbReference type="GO" id="GO:0006509">
    <property type="term" value="P:membrane protein ectodomain proteolysis"/>
    <property type="evidence" value="ECO:0007669"/>
    <property type="project" value="TreeGrafter"/>
</dbReference>
<dbReference type="InterPro" id="IPR006639">
    <property type="entry name" value="Preselin/SPP"/>
</dbReference>
<feature type="transmembrane region" description="Helical" evidence="11">
    <location>
        <begin position="181"/>
        <end position="198"/>
    </location>
</feature>
<dbReference type="GO" id="GO:0005789">
    <property type="term" value="C:endoplasmic reticulum membrane"/>
    <property type="evidence" value="ECO:0007669"/>
    <property type="project" value="UniProtKB-SubCell"/>
</dbReference>
<dbReference type="PRINTS" id="PR01072">
    <property type="entry name" value="PRESENILIN"/>
</dbReference>
<evidence type="ECO:0000256" key="11">
    <source>
        <dbReference type="RuleBase" id="RU361148"/>
    </source>
</evidence>
<dbReference type="SMART" id="SM00730">
    <property type="entry name" value="PSN"/>
    <property type="match status" value="1"/>
</dbReference>
<evidence type="ECO:0000256" key="9">
    <source>
        <dbReference type="ARBA" id="ARBA00053367"/>
    </source>
</evidence>
<feature type="region of interest" description="Disordered" evidence="12">
    <location>
        <begin position="257"/>
        <end position="316"/>
    </location>
</feature>
<comment type="domain">
    <text evidence="11">The PAL motif is required for normal active site conformation.</text>
</comment>
<evidence type="ECO:0000256" key="2">
    <source>
        <dbReference type="ARBA" id="ARBA00022692"/>
    </source>
</evidence>
<dbReference type="GO" id="GO:0044351">
    <property type="term" value="P:macropinocytosis"/>
    <property type="evidence" value="ECO:0007669"/>
    <property type="project" value="UniProtKB-ARBA"/>
</dbReference>
<protein>
    <recommendedName>
        <fullName evidence="11">Presenilin</fullName>
        <ecNumber evidence="11">3.4.23.-</ecNumber>
    </recommendedName>
</protein>
<gene>
    <name evidence="13" type="ORF">Ae201684_002833</name>
</gene>
<keyword evidence="7 11" id="KW-0333">Golgi apparatus</keyword>
<feature type="transmembrane region" description="Helical" evidence="11">
    <location>
        <begin position="41"/>
        <end position="60"/>
    </location>
</feature>
<comment type="similarity">
    <text evidence="1 11">Belongs to the peptidase A22A family.</text>
</comment>
<keyword evidence="2 11" id="KW-0812">Transmembrane</keyword>
<evidence type="ECO:0000256" key="6">
    <source>
        <dbReference type="ARBA" id="ARBA00022989"/>
    </source>
</evidence>
<comment type="subcellular location">
    <subcellularLocation>
        <location evidence="11">Endoplasmic reticulum membrane</location>
        <topology evidence="11">Multi-pass membrane protein</topology>
    </subcellularLocation>
    <subcellularLocation>
        <location evidence="11">Golgi apparatus membrane</location>
        <topology evidence="11">Multi-pass membrane protein</topology>
    </subcellularLocation>
</comment>
<dbReference type="Gene3D" id="1.10.472.100">
    <property type="entry name" value="Presenilin"/>
    <property type="match status" value="1"/>
</dbReference>
<evidence type="ECO:0000256" key="3">
    <source>
        <dbReference type="ARBA" id="ARBA00022801"/>
    </source>
</evidence>
<dbReference type="AlphaFoldDB" id="A0A6G0XP49"/>
<keyword evidence="11" id="KW-0645">Protease</keyword>
<sequence>MNATSHPLVPARSPQDREMDSHDNKRVDIEDLIQSLGSFQAVIFPVTLTMLLSSFASAVITDPDAASLMAQSYLVYKAEDGDSDSTLLGHAFVNAIVIVGFFIVATFVIVICYKFKFTNFLVGYLFLSCVCLLGLLGGRLVQVSLSNFDIAVDVWSYWFIMYNFAVVGVLAIFYQKGVTTTLTQSYLVAISVIMAWQFSKFPEWTTWALVVVLAFYDLCAVLTPCGPLKCLVNLIQQEGRPLPGLIYEAEVQTTFHSTHAGGPDTAYYQRGRPFPERTESNDTSVASSSCSFTRRRSRQESDEETGESGREPLLAESAPPTLRDRLVAFYTEFNPSAIPRVDQVLAMYEGREADLWADLAAKYGVDNAEDEDNTIKLGLGDFVFYSVLVSRAAVFDVSAMWACLVSILMGLGGTLFLLNVYKKALPALPISILLSVAIYLWLRFVLIGFIDVTQGVQG</sequence>
<evidence type="ECO:0000256" key="5">
    <source>
        <dbReference type="ARBA" id="ARBA00022976"/>
    </source>
</evidence>
<dbReference type="VEuPathDB" id="FungiDB:AeMF1_002292"/>
<dbReference type="EMBL" id="VJMJ01000030">
    <property type="protein sequence ID" value="KAF0742165.1"/>
    <property type="molecule type" value="Genomic_DNA"/>
</dbReference>
<feature type="transmembrane region" description="Helical" evidence="11">
    <location>
        <begin position="120"/>
        <end position="142"/>
    </location>
</feature>
<feature type="transmembrane region" description="Helical" evidence="11">
    <location>
        <begin position="399"/>
        <end position="421"/>
    </location>
</feature>
<feature type="transmembrane region" description="Helical" evidence="11">
    <location>
        <begin position="154"/>
        <end position="174"/>
    </location>
</feature>
<proteinExistence type="inferred from homology"/>
<evidence type="ECO:0000256" key="7">
    <source>
        <dbReference type="ARBA" id="ARBA00023034"/>
    </source>
</evidence>
<evidence type="ECO:0000313" key="13">
    <source>
        <dbReference type="EMBL" id="KAF0742165.1"/>
    </source>
</evidence>
<dbReference type="PANTHER" id="PTHR10202">
    <property type="entry name" value="PRESENILIN"/>
    <property type="match status" value="1"/>
</dbReference>
<evidence type="ECO:0000256" key="12">
    <source>
        <dbReference type="SAM" id="MobiDB-lite"/>
    </source>
</evidence>
<keyword evidence="4 11" id="KW-0256">Endoplasmic reticulum</keyword>
<dbReference type="GO" id="GO:0007219">
    <property type="term" value="P:Notch signaling pathway"/>
    <property type="evidence" value="ECO:0007669"/>
    <property type="project" value="UniProtKB-KW"/>
</dbReference>
<evidence type="ECO:0000313" key="14">
    <source>
        <dbReference type="Proteomes" id="UP000481153"/>
    </source>
</evidence>
<organism evidence="13 14">
    <name type="scientific">Aphanomyces euteiches</name>
    <dbReference type="NCBI Taxonomy" id="100861"/>
    <lineage>
        <taxon>Eukaryota</taxon>
        <taxon>Sar</taxon>
        <taxon>Stramenopiles</taxon>
        <taxon>Oomycota</taxon>
        <taxon>Saprolegniomycetes</taxon>
        <taxon>Saprolegniales</taxon>
        <taxon>Verrucalvaceae</taxon>
        <taxon>Aphanomyces</taxon>
    </lineage>
</organism>
<evidence type="ECO:0000256" key="8">
    <source>
        <dbReference type="ARBA" id="ARBA00023136"/>
    </source>
</evidence>
<comment type="subunit">
    <text evidence="10">Homodimer. Component of the gamma-secretase complex, a complex composed of a presenilin homodimer, nicastrin, aph1 and pen2.</text>
</comment>
<feature type="region of interest" description="Disordered" evidence="12">
    <location>
        <begin position="1"/>
        <end position="21"/>
    </location>
</feature>
<dbReference type="InterPro" id="IPR042524">
    <property type="entry name" value="Presenilin_C"/>
</dbReference>
<dbReference type="GO" id="GO:0070765">
    <property type="term" value="C:gamma-secretase complex"/>
    <property type="evidence" value="ECO:0007669"/>
    <property type="project" value="UniProtKB-ARBA"/>
</dbReference>
<comment type="function">
    <text evidence="9">Probable catalytic subunit of the gamma-secretase complex, an endoprotease complex that catalyzes the intramembrane cleavage of integral membrane proteins such as Notch receptors. Requires the other members of the gamma-secretase complex to have a protease activity.</text>
</comment>
<keyword evidence="14" id="KW-1185">Reference proteome</keyword>
<keyword evidence="5 11" id="KW-0914">Notch signaling pathway</keyword>
<reference evidence="13 14" key="1">
    <citation type="submission" date="2019-07" db="EMBL/GenBank/DDBJ databases">
        <title>Genomics analysis of Aphanomyces spp. identifies a new class of oomycete effector associated with host adaptation.</title>
        <authorList>
            <person name="Gaulin E."/>
        </authorList>
    </citation>
    <scope>NUCLEOTIDE SEQUENCE [LARGE SCALE GENOMIC DNA]</scope>
    <source>
        <strain evidence="13 14">ATCC 201684</strain>
    </source>
</reference>
<dbReference type="Proteomes" id="UP000481153">
    <property type="component" value="Unassembled WGS sequence"/>
</dbReference>
<dbReference type="GO" id="GO:0000139">
    <property type="term" value="C:Golgi membrane"/>
    <property type="evidence" value="ECO:0007669"/>
    <property type="project" value="UniProtKB-SubCell"/>
</dbReference>
<accession>A0A6G0XP49</accession>
<evidence type="ECO:0000256" key="1">
    <source>
        <dbReference type="ARBA" id="ARBA00008604"/>
    </source>
</evidence>
<feature type="transmembrane region" description="Helical" evidence="11">
    <location>
        <begin position="204"/>
        <end position="223"/>
    </location>
</feature>
<keyword evidence="3 11" id="KW-0378">Hydrolase</keyword>
<dbReference type="InterPro" id="IPR001108">
    <property type="entry name" value="Peptidase_A22A"/>
</dbReference>
<feature type="transmembrane region" description="Helical" evidence="11">
    <location>
        <begin position="91"/>
        <end position="113"/>
    </location>
</feature>
<dbReference type="GO" id="GO:0042500">
    <property type="term" value="F:aspartic endopeptidase activity, intramembrane cleaving"/>
    <property type="evidence" value="ECO:0007669"/>
    <property type="project" value="InterPro"/>
</dbReference>
<name>A0A6G0XP49_9STRA</name>